<feature type="region of interest" description="Disordered" evidence="1">
    <location>
        <begin position="111"/>
        <end position="130"/>
    </location>
</feature>
<proteinExistence type="predicted"/>
<evidence type="ECO:0000313" key="2">
    <source>
        <dbReference type="EMBL" id="QCP33862.1"/>
    </source>
</evidence>
<dbReference type="OrthoDB" id="7365718at2"/>
<accession>A0A4P8I8N3</accession>
<dbReference type="RefSeq" id="WP_137327477.1">
    <property type="nucleotide sequence ID" value="NZ_CP040058.1"/>
</dbReference>
<gene>
    <name evidence="2" type="ORF">AR1Y2_0408</name>
</gene>
<name>A0A4P8I8N3_9FIRM</name>
<dbReference type="EMBL" id="CP040058">
    <property type="protein sequence ID" value="QCP33862.1"/>
    <property type="molecule type" value="Genomic_DNA"/>
</dbReference>
<evidence type="ECO:0000256" key="1">
    <source>
        <dbReference type="SAM" id="MobiDB-lite"/>
    </source>
</evidence>
<sequence>MNYILEIRAFYDQLEINPLPPPAIVLWHALMHIANKTGWKQEFTVAVSVLELKTGLNAQSIKRARNRLEQNGLIKWKSRGGNRSACYQMISLQYRNTFDDVPKRQLECELQDEPDHEHNNKYKQNKTKQITEERECKKIQELYNTICVSFPRCTKLSDRRRRAVKARLRTYGMEEMKKVFYKAESSDFLKGKNSRNWSANFDWLTSYSNMVKVLDGNYDNKRGGEYDPATTDSKDESGTCDLVRIARDRGFKGKFEGF</sequence>
<dbReference type="Proteomes" id="UP000298653">
    <property type="component" value="Chromosome"/>
</dbReference>
<dbReference type="AlphaFoldDB" id="A0A4P8I8N3"/>
<keyword evidence="3" id="KW-1185">Reference proteome</keyword>
<feature type="compositionally biased region" description="Basic and acidic residues" evidence="1">
    <location>
        <begin position="111"/>
        <end position="120"/>
    </location>
</feature>
<dbReference type="KEGG" id="arf:AR1Y2_0408"/>
<reference evidence="2 3" key="1">
    <citation type="submission" date="2019-05" db="EMBL/GenBank/DDBJ databases">
        <title>Complete genome sequencing of Anaerostipes rhamnosivorans.</title>
        <authorList>
            <person name="Bui T.P.N."/>
            <person name="de Vos W.M."/>
        </authorList>
    </citation>
    <scope>NUCLEOTIDE SEQUENCE [LARGE SCALE GENOMIC DNA]</scope>
    <source>
        <strain evidence="2 3">1y2</strain>
    </source>
</reference>
<organism evidence="2 3">
    <name type="scientific">Anaerostipes rhamnosivorans</name>
    <dbReference type="NCBI Taxonomy" id="1229621"/>
    <lineage>
        <taxon>Bacteria</taxon>
        <taxon>Bacillati</taxon>
        <taxon>Bacillota</taxon>
        <taxon>Clostridia</taxon>
        <taxon>Lachnospirales</taxon>
        <taxon>Lachnospiraceae</taxon>
        <taxon>Anaerostipes</taxon>
    </lineage>
</organism>
<evidence type="ECO:0000313" key="3">
    <source>
        <dbReference type="Proteomes" id="UP000298653"/>
    </source>
</evidence>
<protein>
    <submittedName>
        <fullName evidence="2">DnaD domain protein</fullName>
    </submittedName>
</protein>